<dbReference type="Proteomes" id="UP000005240">
    <property type="component" value="Unassembled WGS sequence"/>
</dbReference>
<evidence type="ECO:0000313" key="1">
    <source>
        <dbReference type="EMBL" id="OAV86371.1"/>
    </source>
</evidence>
<reference evidence="2" key="4">
    <citation type="submission" date="2025-05" db="UniProtKB">
        <authorList>
            <consortium name="EnsemblFungi"/>
        </authorList>
    </citation>
    <scope>IDENTIFICATION</scope>
    <source>
        <strain evidence="2">isolate 1-1 / race 1 (BBBD)</strain>
    </source>
</reference>
<sequence length="90" mass="9017">GVLRRLEWGRIGEGCGRRGAVEEGGVGGVRGDGEPGGLDALVDFEHGVRAGGVGVRGGLGVSEEGDVGAGDERGLLLVVLVLLVVGVVRM</sequence>
<reference evidence="1" key="1">
    <citation type="submission" date="2009-11" db="EMBL/GenBank/DDBJ databases">
        <authorList>
            <consortium name="The Broad Institute Genome Sequencing Platform"/>
            <person name="Ward D."/>
            <person name="Feldgarden M."/>
            <person name="Earl A."/>
            <person name="Young S.K."/>
            <person name="Zeng Q."/>
            <person name="Koehrsen M."/>
            <person name="Alvarado L."/>
            <person name="Berlin A."/>
            <person name="Bochicchio J."/>
            <person name="Borenstein D."/>
            <person name="Chapman S.B."/>
            <person name="Chen Z."/>
            <person name="Engels R."/>
            <person name="Freedman E."/>
            <person name="Gellesch M."/>
            <person name="Goldberg J."/>
            <person name="Griggs A."/>
            <person name="Gujja S."/>
            <person name="Heilman E."/>
            <person name="Heiman D."/>
            <person name="Hepburn T."/>
            <person name="Howarth C."/>
            <person name="Jen D."/>
            <person name="Larson L."/>
            <person name="Lewis B."/>
            <person name="Mehta T."/>
            <person name="Park D."/>
            <person name="Pearson M."/>
            <person name="Roberts A."/>
            <person name="Saif S."/>
            <person name="Shea T."/>
            <person name="Shenoy N."/>
            <person name="Sisk P."/>
            <person name="Stolte C."/>
            <person name="Sykes S."/>
            <person name="Thomson T."/>
            <person name="Walk T."/>
            <person name="White J."/>
            <person name="Yandava C."/>
            <person name="Izard J."/>
            <person name="Baranova O.V."/>
            <person name="Blanton J.M."/>
            <person name="Tanner A.C."/>
            <person name="Dewhirst F.E."/>
            <person name="Haas B."/>
            <person name="Nusbaum C."/>
            <person name="Birren B."/>
        </authorList>
    </citation>
    <scope>NUCLEOTIDE SEQUENCE [LARGE SCALE GENOMIC DNA]</scope>
    <source>
        <strain evidence="1">1-1 BBBD Race 1</strain>
    </source>
</reference>
<evidence type="ECO:0000313" key="2">
    <source>
        <dbReference type="EnsemblFungi" id="PTTG_10946-t43_1-p1"/>
    </source>
</evidence>
<accession>A0A0C4FCJ2</accession>
<protein>
    <submittedName>
        <fullName evidence="1 2">Uncharacterized protein</fullName>
    </submittedName>
</protein>
<gene>
    <name evidence="1" type="ORF">PTTG_10946</name>
</gene>
<evidence type="ECO:0000313" key="3">
    <source>
        <dbReference type="Proteomes" id="UP000005240"/>
    </source>
</evidence>
<name>A0A0C4FCJ2_PUCT1</name>
<keyword evidence="3" id="KW-1185">Reference proteome</keyword>
<reference evidence="1" key="2">
    <citation type="submission" date="2016-05" db="EMBL/GenBank/DDBJ databases">
        <title>Comparative analysis highlights variable genome content of wheat rusts and divergence of the mating loci.</title>
        <authorList>
            <person name="Cuomo C.A."/>
            <person name="Bakkeren G."/>
            <person name="Szabo L."/>
            <person name="Khalil H."/>
            <person name="Joly D."/>
            <person name="Goldberg J."/>
            <person name="Young S."/>
            <person name="Zeng Q."/>
            <person name="Fellers J."/>
        </authorList>
    </citation>
    <scope>NUCLEOTIDE SEQUENCE [LARGE SCALE GENOMIC DNA]</scope>
    <source>
        <strain evidence="1">1-1 BBBD Race 1</strain>
    </source>
</reference>
<organism evidence="2 3">
    <name type="scientific">Puccinia triticina (isolate 1-1 / race 1 (BBBD))</name>
    <name type="common">Brown leaf rust fungus</name>
    <dbReference type="NCBI Taxonomy" id="630390"/>
    <lineage>
        <taxon>Eukaryota</taxon>
        <taxon>Fungi</taxon>
        <taxon>Dikarya</taxon>
        <taxon>Basidiomycota</taxon>
        <taxon>Pucciniomycotina</taxon>
        <taxon>Pucciniomycetes</taxon>
        <taxon>Pucciniales</taxon>
        <taxon>Pucciniaceae</taxon>
        <taxon>Puccinia</taxon>
    </lineage>
</organism>
<reference evidence="2 3" key="3">
    <citation type="journal article" date="2017" name="G3 (Bethesda)">
        <title>Comparative analysis highlights variable genome content of wheat rusts and divergence of the mating loci.</title>
        <authorList>
            <person name="Cuomo C.A."/>
            <person name="Bakkeren G."/>
            <person name="Khalil H.B."/>
            <person name="Panwar V."/>
            <person name="Joly D."/>
            <person name="Linning R."/>
            <person name="Sakthikumar S."/>
            <person name="Song X."/>
            <person name="Adiconis X."/>
            <person name="Fan L."/>
            <person name="Goldberg J.M."/>
            <person name="Levin J.Z."/>
            <person name="Young S."/>
            <person name="Zeng Q."/>
            <person name="Anikster Y."/>
            <person name="Bruce M."/>
            <person name="Wang M."/>
            <person name="Yin C."/>
            <person name="McCallum B."/>
            <person name="Szabo L.J."/>
            <person name="Hulbert S."/>
            <person name="Chen X."/>
            <person name="Fellers J.P."/>
        </authorList>
    </citation>
    <scope>NUCLEOTIDE SEQUENCE</scope>
    <source>
        <strain evidence="3">Isolate 1-1 / race 1 (BBBD)</strain>
        <strain evidence="2">isolate 1-1 / race 1 (BBBD)</strain>
    </source>
</reference>
<dbReference type="VEuPathDB" id="FungiDB:PTTG_10946"/>
<proteinExistence type="predicted"/>
<dbReference type="AlphaFoldDB" id="A0A0C4FCJ2"/>
<dbReference type="EMBL" id="ADAS02001221">
    <property type="protein sequence ID" value="OAV86371.1"/>
    <property type="molecule type" value="Genomic_DNA"/>
</dbReference>
<dbReference type="EnsemblFungi" id="PTTG_10946-t43_1">
    <property type="protein sequence ID" value="PTTG_10946-t43_1-p1"/>
    <property type="gene ID" value="PTTG_10946"/>
</dbReference>